<accession>A0A1B9NWY2</accession>
<keyword evidence="4 8" id="KW-0808">Transferase</keyword>
<keyword evidence="3" id="KW-0328">Glycosyltransferase</keyword>
<evidence type="ECO:0000256" key="2">
    <source>
        <dbReference type="ARBA" id="ARBA00022475"/>
    </source>
</evidence>
<organism evidence="8 9">
    <name type="scientific">Aliivibrio logei</name>
    <name type="common">Vibrio logei</name>
    <dbReference type="NCBI Taxonomy" id="688"/>
    <lineage>
        <taxon>Bacteria</taxon>
        <taxon>Pseudomonadati</taxon>
        <taxon>Pseudomonadota</taxon>
        <taxon>Gammaproteobacteria</taxon>
        <taxon>Vibrionales</taxon>
        <taxon>Vibrionaceae</taxon>
        <taxon>Aliivibrio</taxon>
    </lineage>
</organism>
<evidence type="ECO:0000256" key="1">
    <source>
        <dbReference type="ARBA" id="ARBA00004236"/>
    </source>
</evidence>
<keyword evidence="5 6" id="KW-0472">Membrane</keyword>
<dbReference type="GO" id="GO:0005886">
    <property type="term" value="C:plasma membrane"/>
    <property type="evidence" value="ECO:0007669"/>
    <property type="project" value="UniProtKB-SubCell"/>
</dbReference>
<dbReference type="EMBL" id="MAJU01000013">
    <property type="protein sequence ID" value="OCH20198.1"/>
    <property type="molecule type" value="Genomic_DNA"/>
</dbReference>
<dbReference type="InterPro" id="IPR029044">
    <property type="entry name" value="Nucleotide-diphossugar_trans"/>
</dbReference>
<sequence>MTSSPFISVIIKTYNEESGIANTITSIQEHMGKYPHKIIVADSLSTDKTQKIATQMGVTVVSLTNEEDRCCGVGHQLGYLHSEGDFLLLLDGDMKLEAGFIDHGISFLLEHPEYAAVAGAVEMDDVDSYEFKSRKQRIHQIYPIGDCSHLGGGGLYRKSVIDEIGYLTNRNLHAYEESELGMRLGLAGYKLHRLDVPYFSHTSYTMSSFELIKHRWKGGYLFASGELLKGSFGTPLFKKALSTVKNEAIFTLYLLLLISTLFTFNSLIIMLTALPLFAFITLKTIKNRSIKDALHSVINLSVFSAGLLRGLFLPLKSPTQPPQHKIINEGKK</sequence>
<evidence type="ECO:0000256" key="6">
    <source>
        <dbReference type="SAM" id="Phobius"/>
    </source>
</evidence>
<proteinExistence type="predicted"/>
<dbReference type="AlphaFoldDB" id="A0A1B9NWY2"/>
<dbReference type="PANTHER" id="PTHR43646">
    <property type="entry name" value="GLYCOSYLTRANSFERASE"/>
    <property type="match status" value="1"/>
</dbReference>
<evidence type="ECO:0000259" key="7">
    <source>
        <dbReference type="Pfam" id="PF00535"/>
    </source>
</evidence>
<dbReference type="RefSeq" id="WP_065611612.1">
    <property type="nucleotide sequence ID" value="NZ_CAWMPN010000013.1"/>
</dbReference>
<gene>
    <name evidence="8" type="ORF">A6E04_00490</name>
</gene>
<dbReference type="Gene3D" id="3.90.550.10">
    <property type="entry name" value="Spore Coat Polysaccharide Biosynthesis Protein SpsA, Chain A"/>
    <property type="match status" value="1"/>
</dbReference>
<evidence type="ECO:0000256" key="3">
    <source>
        <dbReference type="ARBA" id="ARBA00022676"/>
    </source>
</evidence>
<evidence type="ECO:0000256" key="4">
    <source>
        <dbReference type="ARBA" id="ARBA00022679"/>
    </source>
</evidence>
<dbReference type="Proteomes" id="UP000093523">
    <property type="component" value="Unassembled WGS sequence"/>
</dbReference>
<feature type="domain" description="Glycosyltransferase 2-like" evidence="7">
    <location>
        <begin position="8"/>
        <end position="143"/>
    </location>
</feature>
<dbReference type="STRING" id="688.A6E04_00490"/>
<dbReference type="Pfam" id="PF00535">
    <property type="entry name" value="Glycos_transf_2"/>
    <property type="match status" value="1"/>
</dbReference>
<evidence type="ECO:0000313" key="9">
    <source>
        <dbReference type="Proteomes" id="UP000093523"/>
    </source>
</evidence>
<keyword evidence="2" id="KW-1003">Cell membrane</keyword>
<dbReference type="InterPro" id="IPR001173">
    <property type="entry name" value="Glyco_trans_2-like"/>
</dbReference>
<keyword evidence="6" id="KW-0812">Transmembrane</keyword>
<dbReference type="PANTHER" id="PTHR43646:SF2">
    <property type="entry name" value="GLYCOSYLTRANSFERASE 2-LIKE DOMAIN-CONTAINING PROTEIN"/>
    <property type="match status" value="1"/>
</dbReference>
<feature type="transmembrane region" description="Helical" evidence="6">
    <location>
        <begin position="293"/>
        <end position="312"/>
    </location>
</feature>
<reference evidence="8 9" key="1">
    <citation type="submission" date="2016-06" db="EMBL/GenBank/DDBJ databases">
        <authorList>
            <person name="Kjaerup R.B."/>
            <person name="Dalgaard T.S."/>
            <person name="Juul-Madsen H.R."/>
        </authorList>
    </citation>
    <scope>NUCLEOTIDE SEQUENCE [LARGE SCALE GENOMIC DNA]</scope>
    <source>
        <strain evidence="8 9">1S159</strain>
    </source>
</reference>
<dbReference type="GO" id="GO:0016757">
    <property type="term" value="F:glycosyltransferase activity"/>
    <property type="evidence" value="ECO:0007669"/>
    <property type="project" value="UniProtKB-KW"/>
</dbReference>
<keyword evidence="6" id="KW-1133">Transmembrane helix</keyword>
<evidence type="ECO:0000313" key="8">
    <source>
        <dbReference type="EMBL" id="OCH20198.1"/>
    </source>
</evidence>
<feature type="transmembrane region" description="Helical" evidence="6">
    <location>
        <begin position="252"/>
        <end position="281"/>
    </location>
</feature>
<dbReference type="SUPFAM" id="SSF53448">
    <property type="entry name" value="Nucleotide-diphospho-sugar transferases"/>
    <property type="match status" value="1"/>
</dbReference>
<comment type="subcellular location">
    <subcellularLocation>
        <location evidence="1">Cell membrane</location>
    </subcellularLocation>
</comment>
<dbReference type="OrthoDB" id="9801954at2"/>
<protein>
    <submittedName>
        <fullName evidence="8">Glycosyl transferase</fullName>
    </submittedName>
</protein>
<evidence type="ECO:0000256" key="5">
    <source>
        <dbReference type="ARBA" id="ARBA00023136"/>
    </source>
</evidence>
<name>A0A1B9NWY2_ALILO</name>
<comment type="caution">
    <text evidence="8">The sequence shown here is derived from an EMBL/GenBank/DDBJ whole genome shotgun (WGS) entry which is preliminary data.</text>
</comment>